<evidence type="ECO:0000313" key="1">
    <source>
        <dbReference type="EMBL" id="MBC9250840.1"/>
    </source>
</evidence>
<dbReference type="SMART" id="SM00855">
    <property type="entry name" value="PGAM"/>
    <property type="match status" value="1"/>
</dbReference>
<name>A0ABR7RZT1_AQUAC</name>
<dbReference type="InterPro" id="IPR004449">
    <property type="entry name" value="SixA"/>
</dbReference>
<dbReference type="PANTHER" id="PTHR48100">
    <property type="entry name" value="BROAD-SPECIFICITY PHOSPHATASE YOR283W-RELATED"/>
    <property type="match status" value="1"/>
</dbReference>
<sequence length="152" mass="17154">MKLWLLRHGEAQPHARRDAERALTEHGRNEVRQSAERLRGRPLQRILVSPYVRAQQTAELVCEHLGLDLPLTTLDWLTPDDSPRDVANRLDQYPADELLIVSHNPLLGALAGLLVHGHLQLPFPLRTASLVGLEAELPLAGLMQQIELYHPR</sequence>
<reference evidence="1 2" key="1">
    <citation type="submission" date="2016-06" db="EMBL/GenBank/DDBJ databases">
        <authorList>
            <person name="Ramos C."/>
            <person name="Pintado A."/>
            <person name="Crespo-Gomez J.I."/>
        </authorList>
    </citation>
    <scope>NUCLEOTIDE SEQUENCE [LARGE SCALE GENOMIC DNA]</scope>
    <source>
        <strain evidence="1 2">AVO110</strain>
    </source>
</reference>
<evidence type="ECO:0000313" key="2">
    <source>
        <dbReference type="Proteomes" id="UP000744555"/>
    </source>
</evidence>
<accession>A0ABR7RZT1</accession>
<dbReference type="CDD" id="cd07067">
    <property type="entry name" value="HP_PGM_like"/>
    <property type="match status" value="1"/>
</dbReference>
<dbReference type="Gene3D" id="3.40.50.1240">
    <property type="entry name" value="Phosphoglycerate mutase-like"/>
    <property type="match status" value="1"/>
</dbReference>
<protein>
    <submittedName>
        <fullName evidence="1">Phosphohistidine phosphatase SixA</fullName>
    </submittedName>
</protein>
<dbReference type="Pfam" id="PF00300">
    <property type="entry name" value="His_Phos_1"/>
    <property type="match status" value="1"/>
</dbReference>
<keyword evidence="2" id="KW-1185">Reference proteome</keyword>
<comment type="caution">
    <text evidence="1">The sequence shown here is derived from an EMBL/GenBank/DDBJ whole genome shotgun (WGS) entry which is preliminary data.</text>
</comment>
<proteinExistence type="predicted"/>
<dbReference type="NCBIfam" id="TIGR00249">
    <property type="entry name" value="sixA"/>
    <property type="match status" value="1"/>
</dbReference>
<dbReference type="InterPro" id="IPR050275">
    <property type="entry name" value="PGM_Phosphatase"/>
</dbReference>
<dbReference type="PANTHER" id="PTHR48100:SF15">
    <property type="entry name" value="SEDOHEPTULOSE 1,7-BISPHOSPHATASE"/>
    <property type="match status" value="1"/>
</dbReference>
<gene>
    <name evidence="1" type="ORF">A9179_11185</name>
</gene>
<dbReference type="RefSeq" id="WP_187805909.1">
    <property type="nucleotide sequence ID" value="NZ_LZEU01000001.1"/>
</dbReference>
<dbReference type="InterPro" id="IPR029033">
    <property type="entry name" value="His_PPase_superfam"/>
</dbReference>
<organism evidence="1 2">
    <name type="scientific">Aquipseudomonas alcaligenes</name>
    <name type="common">Pseudomonas alcaligenes</name>
    <dbReference type="NCBI Taxonomy" id="43263"/>
    <lineage>
        <taxon>Bacteria</taxon>
        <taxon>Pseudomonadati</taxon>
        <taxon>Pseudomonadota</taxon>
        <taxon>Gammaproteobacteria</taxon>
        <taxon>Pseudomonadales</taxon>
        <taxon>Pseudomonadaceae</taxon>
        <taxon>Aquipseudomonas</taxon>
    </lineage>
</organism>
<dbReference type="SUPFAM" id="SSF53254">
    <property type="entry name" value="Phosphoglycerate mutase-like"/>
    <property type="match status" value="1"/>
</dbReference>
<dbReference type="EMBL" id="LZEU01000001">
    <property type="protein sequence ID" value="MBC9250840.1"/>
    <property type="molecule type" value="Genomic_DNA"/>
</dbReference>
<dbReference type="InterPro" id="IPR013078">
    <property type="entry name" value="His_Pase_superF_clade-1"/>
</dbReference>
<dbReference type="Proteomes" id="UP000744555">
    <property type="component" value="Unassembled WGS sequence"/>
</dbReference>